<dbReference type="Proteomes" id="UP000091967">
    <property type="component" value="Unassembled WGS sequence"/>
</dbReference>
<feature type="region of interest" description="Disordered" evidence="1">
    <location>
        <begin position="120"/>
        <end position="171"/>
    </location>
</feature>
<dbReference type="AlphaFoldDB" id="A0A1B8AIV0"/>
<dbReference type="EMBL" id="LYXU01000176">
    <property type="protein sequence ID" value="OBS15100.1"/>
    <property type="molecule type" value="Genomic_DNA"/>
</dbReference>
<feature type="compositionally biased region" description="Polar residues" evidence="1">
    <location>
        <begin position="131"/>
        <end position="141"/>
    </location>
</feature>
<comment type="caution">
    <text evidence="3">The sequence shown here is derived from an EMBL/GenBank/DDBJ whole genome shotgun (WGS) entry which is preliminary data.</text>
</comment>
<evidence type="ECO:0000313" key="3">
    <source>
        <dbReference type="EMBL" id="OBS20266.1"/>
    </source>
</evidence>
<reference evidence="3 4" key="1">
    <citation type="submission" date="2016-06" db="EMBL/GenBank/DDBJ databases">
        <title>Living apart together: crosstalk between the core and supernumerary genomes in a fungal plant pathogen.</title>
        <authorList>
            <person name="Vanheule A."/>
            <person name="Audenaert K."/>
            <person name="Warris S."/>
            <person name="Van De Geest H."/>
            <person name="Schijlen E."/>
            <person name="Hofte M."/>
            <person name="De Saeger S."/>
            <person name="Haesaert G."/>
            <person name="Waalwijk C."/>
            <person name="Van Der Lee T."/>
        </authorList>
    </citation>
    <scope>NUCLEOTIDE SEQUENCE [LARGE SCALE GENOMIC DNA]</scope>
    <source>
        <strain evidence="3 4">2516</strain>
    </source>
</reference>
<keyword evidence="4" id="KW-1185">Reference proteome</keyword>
<name>A0A1B8AIV0_FUSPO</name>
<evidence type="ECO:0000313" key="2">
    <source>
        <dbReference type="EMBL" id="OBS15100.1"/>
    </source>
</evidence>
<proteinExistence type="predicted"/>
<dbReference type="EMBL" id="LYXU01000003">
    <property type="protein sequence ID" value="OBS20266.1"/>
    <property type="molecule type" value="Genomic_DNA"/>
</dbReference>
<accession>A0A1B8AIV0</accession>
<evidence type="ECO:0000313" key="4">
    <source>
        <dbReference type="Proteomes" id="UP000091967"/>
    </source>
</evidence>
<protein>
    <submittedName>
        <fullName evidence="3">Uncharacterized protein</fullName>
    </submittedName>
</protein>
<evidence type="ECO:0000256" key="1">
    <source>
        <dbReference type="SAM" id="MobiDB-lite"/>
    </source>
</evidence>
<dbReference type="OrthoDB" id="5115259at2759"/>
<sequence>MSSIYNLRPRPLLKPTIFRFLNEERFPTLTAAIDACPDCTNPAQSIEDSSFHPSISPSTTTETTLSYVTDSLSEASSTELWGLEVSTRDDRRVTHPQHIEMTSDTSDTMSLDGMNIHSNLQDTRSEDTDSEMSAMSISDTEMSYAPLAERIDTGQGPSEMRTSHNYTQTAN</sequence>
<organism evidence="3 4">
    <name type="scientific">Fusarium poae</name>
    <dbReference type="NCBI Taxonomy" id="36050"/>
    <lineage>
        <taxon>Eukaryota</taxon>
        <taxon>Fungi</taxon>
        <taxon>Dikarya</taxon>
        <taxon>Ascomycota</taxon>
        <taxon>Pezizomycotina</taxon>
        <taxon>Sordariomycetes</taxon>
        <taxon>Hypocreomycetidae</taxon>
        <taxon>Hypocreales</taxon>
        <taxon>Nectriaceae</taxon>
        <taxon>Fusarium</taxon>
    </lineage>
</organism>
<gene>
    <name evidence="3" type="ORF">FPOA_06649</name>
    <name evidence="2" type="ORF">FPOA_14111</name>
</gene>